<accession>A0A830EN53</accession>
<protein>
    <recommendedName>
        <fullName evidence="3">Arylsulfotransferase (Asst)</fullName>
    </recommendedName>
</protein>
<gene>
    <name evidence="1" type="ORF">GCM10008995_13640</name>
</gene>
<dbReference type="Proteomes" id="UP000653099">
    <property type="component" value="Unassembled WGS sequence"/>
</dbReference>
<sequence>MVTAATNPVLVSGESRYSTDGGGSVSGLTAITGTELVVVEGEGTIDYRDTRRDEYWDVDPVPNTSAVVVSTVVKNPDRLDCSDCTVQRIERIDVATGDRRVLYTEVTPGTRNVEWHDVDRINRTHHLIADMSQHEVEMVDVSTGTTDWEWSAYTALSPGSGGAFDGDWTHLNDVEIVRNGQYVAASLRNHDTVVFINRTSGSVNETISLGEDDDHSILYEQHNPDHIPADRGGPAMIVADSNNDRIVEYQRSDGEWVESWVWQDDQLKWPRDADRLPNGHTLITDTNNNRVLEVDARGRVQWSIFTPINVYDAERLSTPAESGGGVTAAAADLESRTVRPETAPERLQAGVEATLGPRAVNGILWVTPSWMRLPEFATVLLSLLSALALAGYEASVRGLLSGR</sequence>
<keyword evidence="2" id="KW-1185">Reference proteome</keyword>
<dbReference type="AlphaFoldDB" id="A0A830EN53"/>
<reference evidence="1" key="1">
    <citation type="journal article" date="2014" name="Int. J. Syst. Evol. Microbiol.">
        <title>Complete genome sequence of Corynebacterium casei LMG S-19264T (=DSM 44701T), isolated from a smear-ripened cheese.</title>
        <authorList>
            <consortium name="US DOE Joint Genome Institute (JGI-PGF)"/>
            <person name="Walter F."/>
            <person name="Albersmeier A."/>
            <person name="Kalinowski J."/>
            <person name="Ruckert C."/>
        </authorList>
    </citation>
    <scope>NUCLEOTIDE SEQUENCE</scope>
    <source>
        <strain evidence="1">JCM 14359</strain>
    </source>
</reference>
<organism evidence="1 2">
    <name type="scientific">Halobellus salinus</name>
    <dbReference type="NCBI Taxonomy" id="931585"/>
    <lineage>
        <taxon>Archaea</taxon>
        <taxon>Methanobacteriati</taxon>
        <taxon>Methanobacteriota</taxon>
        <taxon>Stenosarchaea group</taxon>
        <taxon>Halobacteria</taxon>
        <taxon>Halobacteriales</taxon>
        <taxon>Haloferacaceae</taxon>
        <taxon>Halobellus</taxon>
    </lineage>
</organism>
<dbReference type="Gene3D" id="2.120.10.30">
    <property type="entry name" value="TolB, C-terminal domain"/>
    <property type="match status" value="1"/>
</dbReference>
<dbReference type="EMBL" id="BMOC01000007">
    <property type="protein sequence ID" value="GGJ05099.1"/>
    <property type="molecule type" value="Genomic_DNA"/>
</dbReference>
<evidence type="ECO:0008006" key="3">
    <source>
        <dbReference type="Google" id="ProtNLM"/>
    </source>
</evidence>
<proteinExistence type="predicted"/>
<evidence type="ECO:0000313" key="2">
    <source>
        <dbReference type="Proteomes" id="UP000653099"/>
    </source>
</evidence>
<name>A0A830EN53_9EURY</name>
<dbReference type="SUPFAM" id="SSF63829">
    <property type="entry name" value="Calcium-dependent phosphotriesterase"/>
    <property type="match status" value="1"/>
</dbReference>
<evidence type="ECO:0000313" key="1">
    <source>
        <dbReference type="EMBL" id="GGJ05099.1"/>
    </source>
</evidence>
<reference evidence="1" key="2">
    <citation type="submission" date="2020-09" db="EMBL/GenBank/DDBJ databases">
        <authorList>
            <person name="Sun Q."/>
            <person name="Ohkuma M."/>
        </authorList>
    </citation>
    <scope>NUCLEOTIDE SEQUENCE</scope>
    <source>
        <strain evidence="1">JCM 14359</strain>
    </source>
</reference>
<comment type="caution">
    <text evidence="1">The sequence shown here is derived from an EMBL/GenBank/DDBJ whole genome shotgun (WGS) entry which is preliminary data.</text>
</comment>
<dbReference type="InterPro" id="IPR011042">
    <property type="entry name" value="6-blade_b-propeller_TolB-like"/>
</dbReference>